<accession>D7UEG8</accession>
<dbReference type="Proteomes" id="UP000009183">
    <property type="component" value="Unassembled WGS sequence, unordered"/>
</dbReference>
<keyword evidence="2" id="KW-1185">Reference proteome</keyword>
<feature type="non-terminal residue" evidence="1">
    <location>
        <position position="67"/>
    </location>
</feature>
<dbReference type="InParanoid" id="D7UEG8"/>
<evidence type="ECO:0000313" key="2">
    <source>
        <dbReference type="Proteomes" id="UP000009183"/>
    </source>
</evidence>
<name>D7UEG8_VITVI</name>
<dbReference type="PaxDb" id="29760-VIT_00s2395g00010.t01"/>
<reference evidence="2" key="1">
    <citation type="journal article" date="2007" name="Nature">
        <title>The grapevine genome sequence suggests ancestral hexaploidization in major angiosperm phyla.</title>
        <authorList>
            <consortium name="The French-Italian Public Consortium for Grapevine Genome Characterization."/>
            <person name="Jaillon O."/>
            <person name="Aury J.-M."/>
            <person name="Noel B."/>
            <person name="Policriti A."/>
            <person name="Clepet C."/>
            <person name="Casagrande A."/>
            <person name="Choisne N."/>
            <person name="Aubourg S."/>
            <person name="Vitulo N."/>
            <person name="Jubin C."/>
            <person name="Vezzi A."/>
            <person name="Legeai F."/>
            <person name="Hugueney P."/>
            <person name="Dasilva C."/>
            <person name="Horner D."/>
            <person name="Mica E."/>
            <person name="Jublot D."/>
            <person name="Poulain J."/>
            <person name="Bruyere C."/>
            <person name="Billault A."/>
            <person name="Segurens B."/>
            <person name="Gouyvenoux M."/>
            <person name="Ugarte E."/>
            <person name="Cattonaro F."/>
            <person name="Anthouard V."/>
            <person name="Vico V."/>
            <person name="Del Fabbro C."/>
            <person name="Alaux M."/>
            <person name="Di Gaspero G."/>
            <person name="Dumas V."/>
            <person name="Felice N."/>
            <person name="Paillard S."/>
            <person name="Juman I."/>
            <person name="Moroldo M."/>
            <person name="Scalabrin S."/>
            <person name="Canaguier A."/>
            <person name="Le Clainche I."/>
            <person name="Malacrida G."/>
            <person name="Durand E."/>
            <person name="Pesole G."/>
            <person name="Laucou V."/>
            <person name="Chatelet P."/>
            <person name="Merdinoglu D."/>
            <person name="Delledonne M."/>
            <person name="Pezzotti M."/>
            <person name="Lecharny A."/>
            <person name="Scarpelli C."/>
            <person name="Artiguenave F."/>
            <person name="Pe M.E."/>
            <person name="Valle G."/>
            <person name="Morgante M."/>
            <person name="Caboche M."/>
            <person name="Adam-Blondon A.-F."/>
            <person name="Weissenbach J."/>
            <person name="Quetier F."/>
            <person name="Wincker P."/>
        </authorList>
    </citation>
    <scope>NUCLEOTIDE SEQUENCE [LARGE SCALE GENOMIC DNA]</scope>
    <source>
        <strain evidence="2">cv. Pinot noir / PN40024</strain>
    </source>
</reference>
<sequence length="67" mass="7408">PPHERTALCHSLYFSVPSLAQSDSPLEFLRSSESIFCVPTLLKHLIGAGASLLDLKGILGITPRRWY</sequence>
<dbReference type="EMBL" id="FN596978">
    <property type="protein sequence ID" value="CBI41126.3"/>
    <property type="molecule type" value="Genomic_DNA"/>
</dbReference>
<proteinExistence type="predicted"/>
<evidence type="ECO:0000313" key="1">
    <source>
        <dbReference type="EMBL" id="CBI41126.3"/>
    </source>
</evidence>
<dbReference type="AlphaFoldDB" id="D7UEG8"/>
<dbReference type="HOGENOM" id="CLU_2820270_0_0_1"/>
<gene>
    <name evidence="1" type="ORF">VIT_00s2395g00010</name>
</gene>
<protein>
    <submittedName>
        <fullName evidence="1">Uncharacterized protein</fullName>
    </submittedName>
</protein>
<organism evidence="1 2">
    <name type="scientific">Vitis vinifera</name>
    <name type="common">Grape</name>
    <dbReference type="NCBI Taxonomy" id="29760"/>
    <lineage>
        <taxon>Eukaryota</taxon>
        <taxon>Viridiplantae</taxon>
        <taxon>Streptophyta</taxon>
        <taxon>Embryophyta</taxon>
        <taxon>Tracheophyta</taxon>
        <taxon>Spermatophyta</taxon>
        <taxon>Magnoliopsida</taxon>
        <taxon>eudicotyledons</taxon>
        <taxon>Gunneridae</taxon>
        <taxon>Pentapetalae</taxon>
        <taxon>rosids</taxon>
        <taxon>Vitales</taxon>
        <taxon>Vitaceae</taxon>
        <taxon>Viteae</taxon>
        <taxon>Vitis</taxon>
    </lineage>
</organism>